<evidence type="ECO:0000313" key="2">
    <source>
        <dbReference type="Proteomes" id="UP000426265"/>
    </source>
</evidence>
<sequence length="66" mass="7526">MTITQMDEMVKKVESGNESLIRSSCKMRPRASTAEIVERCFVVRAFRSRIEIGEYDFIGASFKMSA</sequence>
<reference evidence="1 2" key="1">
    <citation type="submission" date="2019-11" db="EMBL/GenBank/DDBJ databases">
        <authorList>
            <person name="Jiao W.-B."/>
            <person name="Schneeberger K."/>
        </authorList>
    </citation>
    <scope>NUCLEOTIDE SEQUENCE [LARGE SCALE GENOMIC DNA]</scope>
    <source>
        <strain evidence="2">cv. An-1</strain>
    </source>
</reference>
<dbReference type="Proteomes" id="UP000426265">
    <property type="component" value="Unassembled WGS sequence"/>
</dbReference>
<dbReference type="AlphaFoldDB" id="A0A654G184"/>
<accession>A0A654G184</accession>
<gene>
    <name evidence="1" type="ORF">AN1_LOCUS22251</name>
</gene>
<name>A0A654G184_ARATH</name>
<evidence type="ECO:0000313" key="1">
    <source>
        <dbReference type="EMBL" id="VYS66849.1"/>
    </source>
</evidence>
<organism evidence="1 2">
    <name type="scientific">Arabidopsis thaliana</name>
    <name type="common">Mouse-ear cress</name>
    <dbReference type="NCBI Taxonomy" id="3702"/>
    <lineage>
        <taxon>Eukaryota</taxon>
        <taxon>Viridiplantae</taxon>
        <taxon>Streptophyta</taxon>
        <taxon>Embryophyta</taxon>
        <taxon>Tracheophyta</taxon>
        <taxon>Spermatophyta</taxon>
        <taxon>Magnoliopsida</taxon>
        <taxon>eudicotyledons</taxon>
        <taxon>Gunneridae</taxon>
        <taxon>Pentapetalae</taxon>
        <taxon>rosids</taxon>
        <taxon>malvids</taxon>
        <taxon>Brassicales</taxon>
        <taxon>Brassicaceae</taxon>
        <taxon>Camelineae</taxon>
        <taxon>Arabidopsis</taxon>
    </lineage>
</organism>
<proteinExistence type="predicted"/>
<protein>
    <submittedName>
        <fullName evidence="1">Uncharacterized protein</fullName>
    </submittedName>
</protein>
<dbReference type="EMBL" id="CACRSJ010000110">
    <property type="protein sequence ID" value="VYS66849.1"/>
    <property type="molecule type" value="Genomic_DNA"/>
</dbReference>